<reference evidence="2 3" key="1">
    <citation type="journal article" date="2016" name="Nat. Commun.">
        <title>Extremotolerant tardigrade genome and improved radiotolerance of human cultured cells by tardigrade-unique protein.</title>
        <authorList>
            <person name="Hashimoto T."/>
            <person name="Horikawa D.D."/>
            <person name="Saito Y."/>
            <person name="Kuwahara H."/>
            <person name="Kozuka-Hata H."/>
            <person name="Shin-I T."/>
            <person name="Minakuchi Y."/>
            <person name="Ohishi K."/>
            <person name="Motoyama A."/>
            <person name="Aizu T."/>
            <person name="Enomoto A."/>
            <person name="Kondo K."/>
            <person name="Tanaka S."/>
            <person name="Hara Y."/>
            <person name="Koshikawa S."/>
            <person name="Sagara H."/>
            <person name="Miura T."/>
            <person name="Yokobori S."/>
            <person name="Miyagawa K."/>
            <person name="Suzuki Y."/>
            <person name="Kubo T."/>
            <person name="Oyama M."/>
            <person name="Kohara Y."/>
            <person name="Fujiyama A."/>
            <person name="Arakawa K."/>
            <person name="Katayama T."/>
            <person name="Toyoda A."/>
            <person name="Kunieda T."/>
        </authorList>
    </citation>
    <scope>NUCLEOTIDE SEQUENCE [LARGE SCALE GENOMIC DNA]</scope>
    <source>
        <strain evidence="2 3">YOKOZUNA-1</strain>
    </source>
</reference>
<organism evidence="2 3">
    <name type="scientific">Ramazzottius varieornatus</name>
    <name type="common">Water bear</name>
    <name type="synonym">Tardigrade</name>
    <dbReference type="NCBI Taxonomy" id="947166"/>
    <lineage>
        <taxon>Eukaryota</taxon>
        <taxon>Metazoa</taxon>
        <taxon>Ecdysozoa</taxon>
        <taxon>Tardigrada</taxon>
        <taxon>Eutardigrada</taxon>
        <taxon>Parachela</taxon>
        <taxon>Hypsibioidea</taxon>
        <taxon>Ramazzottiidae</taxon>
        <taxon>Ramazzottius</taxon>
    </lineage>
</organism>
<gene>
    <name evidence="2" type="primary">RvY_14000-1</name>
    <name evidence="2" type="synonym">RvY_14000.1</name>
    <name evidence="2" type="ORF">RvY_14000</name>
</gene>
<name>A0A1D1VX60_RAMVA</name>
<comment type="caution">
    <text evidence="2">The sequence shown here is derived from an EMBL/GenBank/DDBJ whole genome shotgun (WGS) entry which is preliminary data.</text>
</comment>
<proteinExistence type="predicted"/>
<evidence type="ECO:0000256" key="1">
    <source>
        <dbReference type="SAM" id="MobiDB-lite"/>
    </source>
</evidence>
<evidence type="ECO:0000313" key="2">
    <source>
        <dbReference type="EMBL" id="GAV03604.1"/>
    </source>
</evidence>
<accession>A0A1D1VX60</accession>
<sequence>MSRKPGGIFVDDCLCRRKDGGKVADDGPTARADQASQLDFQDGKAT</sequence>
<feature type="region of interest" description="Disordered" evidence="1">
    <location>
        <begin position="21"/>
        <end position="46"/>
    </location>
</feature>
<dbReference type="EMBL" id="BDGG01000009">
    <property type="protein sequence ID" value="GAV03604.1"/>
    <property type="molecule type" value="Genomic_DNA"/>
</dbReference>
<protein>
    <submittedName>
        <fullName evidence="2">Uncharacterized protein</fullName>
    </submittedName>
</protein>
<evidence type="ECO:0000313" key="3">
    <source>
        <dbReference type="Proteomes" id="UP000186922"/>
    </source>
</evidence>
<keyword evidence="3" id="KW-1185">Reference proteome</keyword>
<dbReference type="AlphaFoldDB" id="A0A1D1VX60"/>
<dbReference type="Proteomes" id="UP000186922">
    <property type="component" value="Unassembled WGS sequence"/>
</dbReference>